<sequence length="90" mass="10171">MRAVISTMTHDPRLADAFRAGVIDWRRTQMTELLHRGIERGDVRADVPMDIACELAQSVLFHRLLIRGEPLTDQLAVRLVDEVLIPLTAP</sequence>
<dbReference type="Pfam" id="PF16859">
    <property type="entry name" value="TetR_C_11"/>
    <property type="match status" value="1"/>
</dbReference>
<dbReference type="InterPro" id="IPR011075">
    <property type="entry name" value="TetR_C"/>
</dbReference>
<evidence type="ECO:0000259" key="3">
    <source>
        <dbReference type="Pfam" id="PF16859"/>
    </source>
</evidence>
<keyword evidence="2" id="KW-0804">Transcription</keyword>
<protein>
    <recommendedName>
        <fullName evidence="3">Tetracyclin repressor-like C-terminal domain-containing protein</fullName>
    </recommendedName>
</protein>
<dbReference type="OrthoDB" id="9796019at2"/>
<keyword evidence="5" id="KW-1185">Reference proteome</keyword>
<gene>
    <name evidence="4" type="ORF">EAH80_27815</name>
</gene>
<keyword evidence="1" id="KW-0805">Transcription regulation</keyword>
<evidence type="ECO:0000256" key="2">
    <source>
        <dbReference type="ARBA" id="ARBA00023163"/>
    </source>
</evidence>
<dbReference type="Proteomes" id="UP000320095">
    <property type="component" value="Unassembled WGS sequence"/>
</dbReference>
<dbReference type="AlphaFoldDB" id="A0A502DU04"/>
<dbReference type="InterPro" id="IPR036271">
    <property type="entry name" value="Tet_transcr_reg_TetR-rel_C_sf"/>
</dbReference>
<reference evidence="4 5" key="1">
    <citation type="journal article" date="2019" name="Environ. Microbiol.">
        <title>Species interactions and distinct microbial communities in high Arctic permafrost affected cryosols are associated with the CH4 and CO2 gas fluxes.</title>
        <authorList>
            <person name="Altshuler I."/>
            <person name="Hamel J."/>
            <person name="Turney S."/>
            <person name="Magnuson E."/>
            <person name="Levesque R."/>
            <person name="Greer C."/>
            <person name="Whyte L.G."/>
        </authorList>
    </citation>
    <scope>NUCLEOTIDE SEQUENCE [LARGE SCALE GENOMIC DNA]</scope>
    <source>
        <strain evidence="4 5">S5.20</strain>
    </source>
</reference>
<evidence type="ECO:0000256" key="1">
    <source>
        <dbReference type="ARBA" id="ARBA00023015"/>
    </source>
</evidence>
<evidence type="ECO:0000313" key="4">
    <source>
        <dbReference type="EMBL" id="TPG28140.1"/>
    </source>
</evidence>
<organism evidence="4 5">
    <name type="scientific">Mycolicibacterium hodleri</name>
    <dbReference type="NCBI Taxonomy" id="49897"/>
    <lineage>
        <taxon>Bacteria</taxon>
        <taxon>Bacillati</taxon>
        <taxon>Actinomycetota</taxon>
        <taxon>Actinomycetes</taxon>
        <taxon>Mycobacteriales</taxon>
        <taxon>Mycobacteriaceae</taxon>
        <taxon>Mycolicibacterium</taxon>
    </lineage>
</organism>
<proteinExistence type="predicted"/>
<feature type="domain" description="Tetracyclin repressor-like C-terminal" evidence="3">
    <location>
        <begin position="1"/>
        <end position="83"/>
    </location>
</feature>
<dbReference type="EMBL" id="RCZG01000019">
    <property type="protein sequence ID" value="TPG28140.1"/>
    <property type="molecule type" value="Genomic_DNA"/>
</dbReference>
<evidence type="ECO:0000313" key="5">
    <source>
        <dbReference type="Proteomes" id="UP000320095"/>
    </source>
</evidence>
<name>A0A502DU04_9MYCO</name>
<comment type="caution">
    <text evidence="4">The sequence shown here is derived from an EMBL/GenBank/DDBJ whole genome shotgun (WGS) entry which is preliminary data.</text>
</comment>
<dbReference type="SUPFAM" id="SSF48498">
    <property type="entry name" value="Tetracyclin repressor-like, C-terminal domain"/>
    <property type="match status" value="1"/>
</dbReference>
<dbReference type="Gene3D" id="1.10.357.10">
    <property type="entry name" value="Tetracycline Repressor, domain 2"/>
    <property type="match status" value="1"/>
</dbReference>
<accession>A0A502DU04</accession>